<evidence type="ECO:0000313" key="2">
    <source>
        <dbReference type="Proteomes" id="UP000217289"/>
    </source>
</evidence>
<dbReference type="Pfam" id="PF07366">
    <property type="entry name" value="SnoaL"/>
    <property type="match status" value="1"/>
</dbReference>
<keyword evidence="2" id="KW-1185">Reference proteome</keyword>
<dbReference type="EMBL" id="CP022163">
    <property type="protein sequence ID" value="ATB28688.1"/>
    <property type="molecule type" value="Genomic_DNA"/>
</dbReference>
<dbReference type="Gene3D" id="3.10.450.50">
    <property type="match status" value="1"/>
</dbReference>
<dbReference type="GO" id="GO:0030638">
    <property type="term" value="P:polyketide metabolic process"/>
    <property type="evidence" value="ECO:0007669"/>
    <property type="project" value="InterPro"/>
</dbReference>
<name>A0A250IBU3_9BACT</name>
<reference evidence="1 2" key="1">
    <citation type="submission" date="2017-06" db="EMBL/GenBank/DDBJ databases">
        <authorList>
            <person name="Kim H.J."/>
            <person name="Triplett B.A."/>
        </authorList>
    </citation>
    <scope>NUCLEOTIDE SEQUENCE [LARGE SCALE GENOMIC DNA]</scope>
    <source>
        <strain evidence="1 2">DSM 14713</strain>
    </source>
</reference>
<gene>
    <name evidence="1" type="ORF">MEBOL_002137</name>
</gene>
<dbReference type="InterPro" id="IPR009959">
    <property type="entry name" value="Cyclase_SnoaL-like"/>
</dbReference>
<dbReference type="InterPro" id="IPR032710">
    <property type="entry name" value="NTF2-like_dom_sf"/>
</dbReference>
<organism evidence="1 2">
    <name type="scientific">Melittangium boletus DSM 14713</name>
    <dbReference type="NCBI Taxonomy" id="1294270"/>
    <lineage>
        <taxon>Bacteria</taxon>
        <taxon>Pseudomonadati</taxon>
        <taxon>Myxococcota</taxon>
        <taxon>Myxococcia</taxon>
        <taxon>Myxococcales</taxon>
        <taxon>Cystobacterineae</taxon>
        <taxon>Archangiaceae</taxon>
        <taxon>Melittangium</taxon>
    </lineage>
</organism>
<dbReference type="SUPFAM" id="SSF54427">
    <property type="entry name" value="NTF2-like"/>
    <property type="match status" value="1"/>
</dbReference>
<dbReference type="AlphaFoldDB" id="A0A250IBU3"/>
<protein>
    <submittedName>
        <fullName evidence="1">Ester cyclase</fullName>
    </submittedName>
</protein>
<proteinExistence type="predicted"/>
<dbReference type="Proteomes" id="UP000217289">
    <property type="component" value="Chromosome"/>
</dbReference>
<dbReference type="KEGG" id="mbd:MEBOL_002137"/>
<accession>A0A250IBU3</accession>
<dbReference type="RefSeq" id="WP_095977354.1">
    <property type="nucleotide sequence ID" value="NZ_CP022163.1"/>
</dbReference>
<evidence type="ECO:0000313" key="1">
    <source>
        <dbReference type="EMBL" id="ATB28688.1"/>
    </source>
</evidence>
<sequence>MPDEATALTAPDLPALYRRYIGCLNRRDLAGLGEFVDDDVRHNDRPLGLAGYRDMLERDFREIPDLRFDLRLLVCEPPCVASRLHFEAQL</sequence>
<dbReference type="OrthoDB" id="9810441at2"/>